<dbReference type="NCBIfam" id="TIGR01554">
    <property type="entry name" value="major_cap_HK97"/>
    <property type="match status" value="1"/>
</dbReference>
<evidence type="ECO:0000259" key="2">
    <source>
        <dbReference type="Pfam" id="PF05065"/>
    </source>
</evidence>
<gene>
    <name evidence="3" type="ORF">DCP75_08170</name>
</gene>
<dbReference type="InterPro" id="IPR054612">
    <property type="entry name" value="Phage_capsid-like_C"/>
</dbReference>
<dbReference type="Proteomes" id="UP000259273">
    <property type="component" value="Unassembled WGS sequence"/>
</dbReference>
<evidence type="ECO:0000313" key="3">
    <source>
        <dbReference type="EMBL" id="HAN27681.1"/>
    </source>
</evidence>
<organism evidence="3 4">
    <name type="scientific">Haliea salexigens</name>
    <dbReference type="NCBI Taxonomy" id="287487"/>
    <lineage>
        <taxon>Bacteria</taxon>
        <taxon>Pseudomonadati</taxon>
        <taxon>Pseudomonadota</taxon>
        <taxon>Gammaproteobacteria</taxon>
        <taxon>Cellvibrionales</taxon>
        <taxon>Halieaceae</taxon>
        <taxon>Haliea</taxon>
    </lineage>
</organism>
<dbReference type="SUPFAM" id="SSF56563">
    <property type="entry name" value="Major capsid protein gp5"/>
    <property type="match status" value="1"/>
</dbReference>
<comment type="subcellular location">
    <subcellularLocation>
        <location evidence="1">Virion</location>
    </subcellularLocation>
</comment>
<dbReference type="Pfam" id="PF05065">
    <property type="entry name" value="Phage_capsid"/>
    <property type="match status" value="1"/>
</dbReference>
<comment type="caution">
    <text evidence="3">The sequence shown here is derived from an EMBL/GenBank/DDBJ whole genome shotgun (WGS) entry which is preliminary data.</text>
</comment>
<feature type="domain" description="Phage capsid-like C-terminal" evidence="2">
    <location>
        <begin position="62"/>
        <end position="311"/>
    </location>
</feature>
<evidence type="ECO:0000256" key="1">
    <source>
        <dbReference type="ARBA" id="ARBA00004328"/>
    </source>
</evidence>
<name>A0A3C1KM71_9GAMM</name>
<reference evidence="3 4" key="1">
    <citation type="journal article" date="2018" name="Nat. Biotechnol.">
        <title>A standardized bacterial taxonomy based on genome phylogeny substantially revises the tree of life.</title>
        <authorList>
            <person name="Parks D.H."/>
            <person name="Chuvochina M."/>
            <person name="Waite D.W."/>
            <person name="Rinke C."/>
            <person name="Skarshewski A."/>
            <person name="Chaumeil P.A."/>
            <person name="Hugenholtz P."/>
        </authorList>
    </citation>
    <scope>NUCLEOTIDE SEQUENCE [LARGE SCALE GENOMIC DNA]</scope>
    <source>
        <strain evidence="3">UBA9158</strain>
    </source>
</reference>
<evidence type="ECO:0000313" key="4">
    <source>
        <dbReference type="Proteomes" id="UP000259273"/>
    </source>
</evidence>
<proteinExistence type="predicted"/>
<dbReference type="EMBL" id="DMND01000111">
    <property type="protein sequence ID" value="HAN27681.1"/>
    <property type="molecule type" value="Genomic_DNA"/>
</dbReference>
<dbReference type="AlphaFoldDB" id="A0A3C1KM71"/>
<dbReference type="InterPro" id="IPR024455">
    <property type="entry name" value="Phage_capsid"/>
</dbReference>
<sequence>MQIQKAGVLSDAARASRALVTTLLVQNHHEREADMERRWHWDAQRTKAAIGSFSSGDYNSSTSTSAEFMAHLVKQSVVAKIAPSTMRVEFNQPVNSPFSASAAWVPELHSIPVYSESLVNHSLPSRKVGAITVLTLEALEQANAEFALMAALSTACTEGMDTQFLNPDAVSSEAPPPITADAETIIAGSDPAASFRELLQNFRNLATSYLIMHPETAAHLSLITVNGAHVFPDIGVLGGTICGLPVICSQSAPLDSTGSTITLLDASRVLLAMGGVSISRTESASIELQDEIDSDGMGQAVSLFQSNAVAAKSLLFANWKLLDPDACRILVGANW</sequence>
<accession>A0A3C1KM71</accession>
<protein>
    <submittedName>
        <fullName evidence="3">Phage major capsid protein</fullName>
    </submittedName>
</protein>